<dbReference type="Proteomes" id="UP000677436">
    <property type="component" value="Chromosome"/>
</dbReference>
<evidence type="ECO:0000313" key="2">
    <source>
        <dbReference type="Proteomes" id="UP000677436"/>
    </source>
</evidence>
<reference evidence="1" key="2">
    <citation type="journal article" date="2021" name="Microbiol. Resour. Announc.">
        <title>Complete Genome Sequence of Polycladomyces abyssicola JIR-001T, Isolated from Hemipelagic Sediment in Deep Seawater.</title>
        <authorList>
            <person name="Tsubouchi T."/>
            <person name="Kaneko Y."/>
        </authorList>
    </citation>
    <scope>NUCLEOTIDE SEQUENCE</scope>
    <source>
        <strain evidence="1">JIR-001</strain>
    </source>
</reference>
<name>A0A8D5UIN3_9BACL</name>
<dbReference type="AlphaFoldDB" id="A0A8D5UIN3"/>
<dbReference type="EMBL" id="AP024601">
    <property type="protein sequence ID" value="BCU82914.1"/>
    <property type="molecule type" value="Genomic_DNA"/>
</dbReference>
<dbReference type="RefSeq" id="WP_212773200.1">
    <property type="nucleotide sequence ID" value="NZ_AP024601.1"/>
</dbReference>
<proteinExistence type="predicted"/>
<reference evidence="1" key="1">
    <citation type="journal article" date="2013" name="Int. J. Syst. Evol. Microbiol.">
        <title>Polycladomyces abyssicola gen. nov., sp. nov., a thermophilic filamentous bacterium isolated from hemipelagic sediment.</title>
        <authorList>
            <person name="Tsubouchi T."/>
            <person name="Shimane Y."/>
            <person name="Mori K."/>
            <person name="Usui K."/>
            <person name="Hiraki T."/>
            <person name="Tame A."/>
            <person name="Uematsu K."/>
            <person name="Maruyama T."/>
            <person name="Hatada Y."/>
        </authorList>
    </citation>
    <scope>NUCLEOTIDE SEQUENCE</scope>
    <source>
        <strain evidence="1">JIR-001</strain>
    </source>
</reference>
<keyword evidence="2" id="KW-1185">Reference proteome</keyword>
<evidence type="ECO:0000313" key="1">
    <source>
        <dbReference type="EMBL" id="BCU82914.1"/>
    </source>
</evidence>
<sequence>MKITMELLVLILVVPVWVLKTVASLRAMFRLFYEERSEKLNPSGLG</sequence>
<organism evidence="1 2">
    <name type="scientific">Polycladomyces abyssicola</name>
    <dbReference type="NCBI Taxonomy" id="1125966"/>
    <lineage>
        <taxon>Bacteria</taxon>
        <taxon>Bacillati</taxon>
        <taxon>Bacillota</taxon>
        <taxon>Bacilli</taxon>
        <taxon>Bacillales</taxon>
        <taxon>Thermoactinomycetaceae</taxon>
        <taxon>Polycladomyces</taxon>
    </lineage>
</organism>
<accession>A0A8D5UIN3</accession>
<dbReference type="KEGG" id="pabs:JIR001_26970"/>
<protein>
    <submittedName>
        <fullName evidence="1">Uncharacterized protein</fullName>
    </submittedName>
</protein>
<gene>
    <name evidence="1" type="ORF">JIR001_26970</name>
</gene>